<evidence type="ECO:0000256" key="6">
    <source>
        <dbReference type="ARBA" id="ARBA00022692"/>
    </source>
</evidence>
<dbReference type="AlphaFoldDB" id="A0A7W7IRX5"/>
<dbReference type="GO" id="GO:0035435">
    <property type="term" value="P:phosphate ion transmembrane transport"/>
    <property type="evidence" value="ECO:0007669"/>
    <property type="project" value="InterPro"/>
</dbReference>
<reference evidence="11 12" key="1">
    <citation type="submission" date="2020-08" db="EMBL/GenBank/DDBJ databases">
        <title>Functional genomics of gut bacteria from endangered species of beetles.</title>
        <authorList>
            <person name="Carlos-Shanley C."/>
        </authorList>
    </citation>
    <scope>NUCLEOTIDE SEQUENCE [LARGE SCALE GENOMIC DNA]</scope>
    <source>
        <strain evidence="11 12">S00123</strain>
    </source>
</reference>
<dbReference type="CDD" id="cd06261">
    <property type="entry name" value="TM_PBP2"/>
    <property type="match status" value="1"/>
</dbReference>
<dbReference type="SUPFAM" id="SSF161098">
    <property type="entry name" value="MetI-like"/>
    <property type="match status" value="1"/>
</dbReference>
<keyword evidence="8 9" id="KW-0472">Membrane</keyword>
<keyword evidence="5 9" id="KW-1003">Cell membrane</keyword>
<evidence type="ECO:0000256" key="2">
    <source>
        <dbReference type="ARBA" id="ARBA00007069"/>
    </source>
</evidence>
<feature type="transmembrane region" description="Helical" evidence="9">
    <location>
        <begin position="263"/>
        <end position="283"/>
    </location>
</feature>
<proteinExistence type="inferred from homology"/>
<evidence type="ECO:0000256" key="4">
    <source>
        <dbReference type="ARBA" id="ARBA00022448"/>
    </source>
</evidence>
<dbReference type="InterPro" id="IPR024573">
    <property type="entry name" value="DUF3333"/>
</dbReference>
<evidence type="ECO:0000313" key="11">
    <source>
        <dbReference type="EMBL" id="MBB4798900.1"/>
    </source>
</evidence>
<evidence type="ECO:0000259" key="10">
    <source>
        <dbReference type="PROSITE" id="PS50928"/>
    </source>
</evidence>
<comment type="subcellular location">
    <subcellularLocation>
        <location evidence="9">Cell inner membrane</location>
        <topology evidence="9">Multi-pass membrane protein</topology>
    </subcellularLocation>
    <subcellularLocation>
        <location evidence="1">Cell membrane</location>
        <topology evidence="1">Multi-pass membrane protein</topology>
    </subcellularLocation>
</comment>
<feature type="transmembrane region" description="Helical" evidence="9">
    <location>
        <begin position="290"/>
        <end position="309"/>
    </location>
</feature>
<evidence type="ECO:0000256" key="8">
    <source>
        <dbReference type="ARBA" id="ARBA00023136"/>
    </source>
</evidence>
<dbReference type="InterPro" id="IPR005672">
    <property type="entry name" value="Phosphate_PstA"/>
</dbReference>
<dbReference type="PANTHER" id="PTHR43470">
    <property type="entry name" value="PHOSPHATE TRANSPORT SYSTEM PERMEASE PROTEIN PSTA-RELATED"/>
    <property type="match status" value="1"/>
</dbReference>
<keyword evidence="4" id="KW-0813">Transport</keyword>
<dbReference type="GO" id="GO:0005315">
    <property type="term" value="F:phosphate transmembrane transporter activity"/>
    <property type="evidence" value="ECO:0007669"/>
    <property type="project" value="InterPro"/>
</dbReference>
<keyword evidence="12" id="KW-1185">Reference proteome</keyword>
<evidence type="ECO:0000256" key="7">
    <source>
        <dbReference type="ARBA" id="ARBA00022989"/>
    </source>
</evidence>
<feature type="transmembrane region" description="Helical" evidence="9">
    <location>
        <begin position="408"/>
        <end position="428"/>
    </location>
</feature>
<evidence type="ECO:0000256" key="5">
    <source>
        <dbReference type="ARBA" id="ARBA00022475"/>
    </source>
</evidence>
<protein>
    <recommendedName>
        <fullName evidence="3 9">Phosphate transport system permease protein PstA</fullName>
    </recommendedName>
</protein>
<feature type="transmembrane region" description="Helical" evidence="9">
    <location>
        <begin position="335"/>
        <end position="356"/>
    </location>
</feature>
<organism evidence="11 12">
    <name type="scientific">Brevundimonas bullata</name>
    <dbReference type="NCBI Taxonomy" id="13160"/>
    <lineage>
        <taxon>Bacteria</taxon>
        <taxon>Pseudomonadati</taxon>
        <taxon>Pseudomonadota</taxon>
        <taxon>Alphaproteobacteria</taxon>
        <taxon>Caulobacterales</taxon>
        <taxon>Caulobacteraceae</taxon>
        <taxon>Brevundimonas</taxon>
    </lineage>
</organism>
<keyword evidence="6 9" id="KW-0812">Transmembrane</keyword>
<dbReference type="InterPro" id="IPR000515">
    <property type="entry name" value="MetI-like"/>
</dbReference>
<keyword evidence="7 9" id="KW-1133">Transmembrane helix</keyword>
<feature type="transmembrane region" description="Helical" evidence="9">
    <location>
        <begin position="39"/>
        <end position="61"/>
    </location>
</feature>
<dbReference type="InterPro" id="IPR035906">
    <property type="entry name" value="MetI-like_sf"/>
</dbReference>
<comment type="similarity">
    <text evidence="2 9">Belongs to the binding-protein-dependent transport system permease family. CysTW subfamily.</text>
</comment>
<accession>A0A7W7IRX5</accession>
<gene>
    <name evidence="11" type="ORF">HNP32_002654</name>
</gene>
<evidence type="ECO:0000256" key="9">
    <source>
        <dbReference type="RuleBase" id="RU363043"/>
    </source>
</evidence>
<feature type="transmembrane region" description="Helical" evidence="9">
    <location>
        <begin position="211"/>
        <end position="243"/>
    </location>
</feature>
<name>A0A7W7IRX5_9CAUL</name>
<dbReference type="NCBIfam" id="TIGR00974">
    <property type="entry name" value="3a0107s02c"/>
    <property type="match status" value="1"/>
</dbReference>
<dbReference type="Proteomes" id="UP000539957">
    <property type="component" value="Unassembled WGS sequence"/>
</dbReference>
<dbReference type="RefSeq" id="WP_184271171.1">
    <property type="nucleotide sequence ID" value="NZ_JACHKY010000004.1"/>
</dbReference>
<evidence type="ECO:0000313" key="12">
    <source>
        <dbReference type="Proteomes" id="UP000539957"/>
    </source>
</evidence>
<evidence type="ECO:0000256" key="3">
    <source>
        <dbReference type="ARBA" id="ARBA00016864"/>
    </source>
</evidence>
<feature type="domain" description="ABC transmembrane type-1" evidence="10">
    <location>
        <begin position="218"/>
        <end position="425"/>
    </location>
</feature>
<dbReference type="Gene3D" id="1.10.3720.10">
    <property type="entry name" value="MetI-like"/>
    <property type="match status" value="1"/>
</dbReference>
<comment type="caution">
    <text evidence="11">The sequence shown here is derived from an EMBL/GenBank/DDBJ whole genome shotgun (WGS) entry which is preliminary data.</text>
</comment>
<dbReference type="EMBL" id="JACHKY010000004">
    <property type="protein sequence ID" value="MBB4798900.1"/>
    <property type="molecule type" value="Genomic_DNA"/>
</dbReference>
<dbReference type="Pfam" id="PF11812">
    <property type="entry name" value="DUF3333"/>
    <property type="match status" value="1"/>
</dbReference>
<dbReference type="GO" id="GO:0005886">
    <property type="term" value="C:plasma membrane"/>
    <property type="evidence" value="ECO:0007669"/>
    <property type="project" value="UniProtKB-SubCell"/>
</dbReference>
<sequence>MTDAAQNPTGQTVTGVSSRTQRLQARLRGRYARETRFKWYGRAAIGFALIFLVILLGSIIMQGRTAFYAHSVTLPVYMDPARIDRGYPQGANFEQMVAEQQVRRLGIQDDAQGSKAAAMKALFSSELKFQAAGMIARQPGLVGQTVPVSAPLSDNADLYLKGEISQATPEDQRRISNEQMAWLDRMKASGAVRAHFNSALFTKGDSTQPELAGLLGAVVGSALMLLVTALIAIPVGVGAAVWLEEYSPRNRLTAIIEVNINNLAAVPSIVYGLLGLALFINFLHLPRASPLVGGLVLALMALPTVIIATRSSLKAVPPSIREAALAMGASRTQTVFGHVLPLAMPGVMTGSIIAMAHALGETAPLLLIGMISFVPGVPHAIDEPVGALPSLIYIWENASERAFHERTAAAILVLLAFMIVMNAAAILLRRRFERRW</sequence>
<dbReference type="Pfam" id="PF00528">
    <property type="entry name" value="BPD_transp_1"/>
    <property type="match status" value="1"/>
</dbReference>
<dbReference type="PROSITE" id="PS50928">
    <property type="entry name" value="ABC_TM1"/>
    <property type="match status" value="1"/>
</dbReference>
<evidence type="ECO:0000256" key="1">
    <source>
        <dbReference type="ARBA" id="ARBA00004651"/>
    </source>
</evidence>